<evidence type="ECO:0000313" key="4">
    <source>
        <dbReference type="EMBL" id="CAL4783540.1"/>
    </source>
</evidence>
<dbReference type="Pfam" id="PF02036">
    <property type="entry name" value="SCP2"/>
    <property type="match status" value="1"/>
</dbReference>
<comment type="caution">
    <text evidence="2">The sequence shown here is derived from an EMBL/GenBank/DDBJ whole genome shotgun (WGS) entry which is preliminary data.</text>
</comment>
<keyword evidence="5" id="KW-1185">Reference proteome</keyword>
<accession>A0A9P1G193</accession>
<name>A0A9P1G193_9DINO</name>
<dbReference type="EMBL" id="CAMXCT010002178">
    <property type="protein sequence ID" value="CAI3996228.1"/>
    <property type="molecule type" value="Genomic_DNA"/>
</dbReference>
<dbReference type="AlphaFoldDB" id="A0A9P1G193"/>
<reference evidence="3" key="2">
    <citation type="submission" date="2024-04" db="EMBL/GenBank/DDBJ databases">
        <authorList>
            <person name="Chen Y."/>
            <person name="Shah S."/>
            <person name="Dougan E. K."/>
            <person name="Thang M."/>
            <person name="Chan C."/>
        </authorList>
    </citation>
    <scope>NUCLEOTIDE SEQUENCE [LARGE SCALE GENOMIC DNA]</scope>
</reference>
<evidence type="ECO:0000313" key="2">
    <source>
        <dbReference type="EMBL" id="CAI3996228.1"/>
    </source>
</evidence>
<dbReference type="InterPro" id="IPR003033">
    <property type="entry name" value="SCP2_sterol-bd_dom"/>
</dbReference>
<protein>
    <submittedName>
        <fullName evidence="4">FYVE-type domain-containing protein</fullName>
    </submittedName>
</protein>
<proteinExistence type="predicted"/>
<gene>
    <name evidence="2" type="ORF">C1SCF055_LOCUS22723</name>
</gene>
<organism evidence="2">
    <name type="scientific">Cladocopium goreaui</name>
    <dbReference type="NCBI Taxonomy" id="2562237"/>
    <lineage>
        <taxon>Eukaryota</taxon>
        <taxon>Sar</taxon>
        <taxon>Alveolata</taxon>
        <taxon>Dinophyceae</taxon>
        <taxon>Suessiales</taxon>
        <taxon>Symbiodiniaceae</taxon>
        <taxon>Cladocopium</taxon>
    </lineage>
</organism>
<dbReference type="Proteomes" id="UP001152797">
    <property type="component" value="Unassembled WGS sequence"/>
</dbReference>
<feature type="non-terminal residue" evidence="2">
    <location>
        <position position="1"/>
    </location>
</feature>
<evidence type="ECO:0000313" key="5">
    <source>
        <dbReference type="Proteomes" id="UP001152797"/>
    </source>
</evidence>
<evidence type="ECO:0000313" key="3">
    <source>
        <dbReference type="EMBL" id="CAL1149603.1"/>
    </source>
</evidence>
<dbReference type="OrthoDB" id="8185598at2759"/>
<dbReference type="EMBL" id="CAMXCT020002178">
    <property type="protein sequence ID" value="CAL1149603.1"/>
    <property type="molecule type" value="Genomic_DNA"/>
</dbReference>
<evidence type="ECO:0000259" key="1">
    <source>
        <dbReference type="Pfam" id="PF02036"/>
    </source>
</evidence>
<dbReference type="EMBL" id="CAMXCT030002178">
    <property type="protein sequence ID" value="CAL4783540.1"/>
    <property type="molecule type" value="Genomic_DNA"/>
</dbReference>
<feature type="domain" description="SCP2" evidence="1">
    <location>
        <begin position="29"/>
        <end position="109"/>
    </location>
</feature>
<reference evidence="2" key="1">
    <citation type="submission" date="2022-10" db="EMBL/GenBank/DDBJ databases">
        <authorList>
            <person name="Chen Y."/>
            <person name="Dougan E. K."/>
            <person name="Chan C."/>
            <person name="Rhodes N."/>
            <person name="Thang M."/>
        </authorList>
    </citation>
    <scope>NUCLEOTIDE SEQUENCE</scope>
</reference>
<sequence length="166" mass="17022">MAEAAACDAALPLLQAALSAAGGLIPRDFSGRVLLNINDAAGLIFSVQGGSGTATVERWSGGASRVDTTIRFDSVNSLRKALQDQSAVPVLLMRRKLRLQGDMSLMAQLGSGDVSASSSNAALAKEFTRELDAAIAASGNAARGGADSVASLRRRSLESVVSLESC</sequence>